<feature type="chain" id="PRO_5026738327" evidence="15">
    <location>
        <begin position="27"/>
        <end position="401"/>
    </location>
</feature>
<dbReference type="GO" id="GO:0015288">
    <property type="term" value="F:porin activity"/>
    <property type="evidence" value="ECO:0007669"/>
    <property type="project" value="UniProtKB-KW"/>
</dbReference>
<evidence type="ECO:0000313" key="18">
    <source>
        <dbReference type="EMBL" id="KAB8039064.1"/>
    </source>
</evidence>
<dbReference type="Pfam" id="PF02563">
    <property type="entry name" value="Poly_export"/>
    <property type="match status" value="1"/>
</dbReference>
<keyword evidence="10" id="KW-0626">Porin</keyword>
<keyword evidence="13" id="KW-0998">Cell outer membrane</keyword>
<feature type="domain" description="SLBB" evidence="17">
    <location>
        <begin position="284"/>
        <end position="363"/>
    </location>
</feature>
<dbReference type="PANTHER" id="PTHR33619:SF3">
    <property type="entry name" value="POLYSACCHARIDE EXPORT PROTEIN GFCE-RELATED"/>
    <property type="match status" value="1"/>
</dbReference>
<feature type="signal peptide" evidence="15">
    <location>
        <begin position="1"/>
        <end position="26"/>
    </location>
</feature>
<dbReference type="Gene3D" id="3.10.560.10">
    <property type="entry name" value="Outer membrane lipoprotein wza domain like"/>
    <property type="match status" value="2"/>
</dbReference>
<evidence type="ECO:0000256" key="5">
    <source>
        <dbReference type="ARBA" id="ARBA00022597"/>
    </source>
</evidence>
<keyword evidence="12" id="KW-0564">Palmitate</keyword>
<comment type="subcellular location">
    <subcellularLocation>
        <location evidence="1">Cell outer membrane</location>
        <topology evidence="1">Multi-pass membrane protein</topology>
    </subcellularLocation>
</comment>
<evidence type="ECO:0000256" key="12">
    <source>
        <dbReference type="ARBA" id="ARBA00023139"/>
    </source>
</evidence>
<reference evidence="18 19" key="1">
    <citation type="submission" date="2019-10" db="EMBL/GenBank/DDBJ databases">
        <title>New species of Slilvanegrellaceae.</title>
        <authorList>
            <person name="Pitt A."/>
            <person name="Hahn M.W."/>
        </authorList>
    </citation>
    <scope>NUCLEOTIDE SEQUENCE [LARGE SCALE GENOMIC DNA]</scope>
    <source>
        <strain evidence="18 19">SP-Ram-0.45-NSY-1</strain>
    </source>
</reference>
<evidence type="ECO:0000256" key="10">
    <source>
        <dbReference type="ARBA" id="ARBA00023114"/>
    </source>
</evidence>
<evidence type="ECO:0000256" key="11">
    <source>
        <dbReference type="ARBA" id="ARBA00023136"/>
    </source>
</evidence>
<keyword evidence="5" id="KW-0762">Sugar transport</keyword>
<feature type="domain" description="SLBB" evidence="17">
    <location>
        <begin position="186"/>
        <end position="277"/>
    </location>
</feature>
<dbReference type="InterPro" id="IPR049712">
    <property type="entry name" value="Poly_export"/>
</dbReference>
<dbReference type="RefSeq" id="WP_153420463.1">
    <property type="nucleotide sequence ID" value="NZ_WFLM01000003.1"/>
</dbReference>
<evidence type="ECO:0000256" key="4">
    <source>
        <dbReference type="ARBA" id="ARBA00022452"/>
    </source>
</evidence>
<gene>
    <name evidence="18" type="ORF">GCL60_09425</name>
</gene>
<sequence>MEFLRNFRVSVILKLNLVLTSGCVFAPGMHVEDPIEQVSKNGDIVTPKIQQINARFIKDKLTKDNEQKIILKNNYLAPNGFTQDSNGYTYRIGSQDVISIVVWDHPNLTNPTLNDGVSSSKSMPSNISSSLGISVDQNGNIFYPYIGEIKVAGLSIPELRVLITKKLSIFLKNPQINVTVNEFNSQKVAVVGAVTTPRVIPITNTPLTILNAITLTGGPIRCGVNQNNNVVETECSDLTAVTIKRGNVSVLVDLTTLESPKGTSENWILKDGDVVTVPSNIKTQVFVLGAVNAPGAYNINNGKLALLDVIGNSKGFSNQSSPEYTYIIRNFYNEPEIYAINLRSPDSLLLAGQFYLKPKDIVYASKSKLVQFNEVMSLVTPSMNTINQGVSTAVGIKTLSN</sequence>
<keyword evidence="8" id="KW-0625">Polysaccharide transport</keyword>
<dbReference type="PANTHER" id="PTHR33619">
    <property type="entry name" value="POLYSACCHARIDE EXPORT PROTEIN GFCE-RELATED"/>
    <property type="match status" value="1"/>
</dbReference>
<keyword evidence="4" id="KW-1134">Transmembrane beta strand</keyword>
<keyword evidence="7 15" id="KW-0732">Signal</keyword>
<evidence type="ECO:0000259" key="17">
    <source>
        <dbReference type="Pfam" id="PF22461"/>
    </source>
</evidence>
<evidence type="ECO:0000256" key="2">
    <source>
        <dbReference type="ARBA" id="ARBA00009450"/>
    </source>
</evidence>
<evidence type="ECO:0000256" key="1">
    <source>
        <dbReference type="ARBA" id="ARBA00004571"/>
    </source>
</evidence>
<dbReference type="OrthoDB" id="9808421at2"/>
<dbReference type="Proteomes" id="UP000437748">
    <property type="component" value="Unassembled WGS sequence"/>
</dbReference>
<evidence type="ECO:0000256" key="9">
    <source>
        <dbReference type="ARBA" id="ARBA00023065"/>
    </source>
</evidence>
<dbReference type="GO" id="GO:0009279">
    <property type="term" value="C:cell outer membrane"/>
    <property type="evidence" value="ECO:0007669"/>
    <property type="project" value="UniProtKB-SubCell"/>
</dbReference>
<name>A0A6N6VV14_9BACT</name>
<keyword evidence="3" id="KW-0813">Transport</keyword>
<dbReference type="EMBL" id="WFLM01000003">
    <property type="protein sequence ID" value="KAB8039064.1"/>
    <property type="molecule type" value="Genomic_DNA"/>
</dbReference>
<dbReference type="InterPro" id="IPR003715">
    <property type="entry name" value="Poly_export_N"/>
</dbReference>
<keyword evidence="14" id="KW-0449">Lipoprotein</keyword>
<protein>
    <submittedName>
        <fullName evidence="18">Polysaccharide biosynthesis/export family protein</fullName>
    </submittedName>
</protein>
<evidence type="ECO:0000313" key="19">
    <source>
        <dbReference type="Proteomes" id="UP000437748"/>
    </source>
</evidence>
<evidence type="ECO:0000256" key="14">
    <source>
        <dbReference type="ARBA" id="ARBA00023288"/>
    </source>
</evidence>
<proteinExistence type="inferred from homology"/>
<evidence type="ECO:0000256" key="15">
    <source>
        <dbReference type="SAM" id="SignalP"/>
    </source>
</evidence>
<dbReference type="AlphaFoldDB" id="A0A6N6VV14"/>
<keyword evidence="6" id="KW-0812">Transmembrane</keyword>
<feature type="domain" description="Polysaccharide export protein N-terminal" evidence="16">
    <location>
        <begin position="86"/>
        <end position="180"/>
    </location>
</feature>
<keyword evidence="19" id="KW-1185">Reference proteome</keyword>
<dbReference type="Gene3D" id="3.30.1950.10">
    <property type="entry name" value="wza like domain"/>
    <property type="match status" value="1"/>
</dbReference>
<accession>A0A6N6VV14</accession>
<dbReference type="GO" id="GO:0046930">
    <property type="term" value="C:pore complex"/>
    <property type="evidence" value="ECO:0007669"/>
    <property type="project" value="UniProtKB-KW"/>
</dbReference>
<keyword evidence="9" id="KW-0406">Ion transport</keyword>
<dbReference type="GO" id="GO:0006811">
    <property type="term" value="P:monoatomic ion transport"/>
    <property type="evidence" value="ECO:0007669"/>
    <property type="project" value="UniProtKB-KW"/>
</dbReference>
<evidence type="ECO:0000256" key="13">
    <source>
        <dbReference type="ARBA" id="ARBA00023237"/>
    </source>
</evidence>
<dbReference type="GO" id="GO:0015159">
    <property type="term" value="F:polysaccharide transmembrane transporter activity"/>
    <property type="evidence" value="ECO:0007669"/>
    <property type="project" value="InterPro"/>
</dbReference>
<dbReference type="Pfam" id="PF22461">
    <property type="entry name" value="SLBB_2"/>
    <property type="match status" value="2"/>
</dbReference>
<comment type="similarity">
    <text evidence="2">Belongs to the BexD/CtrA/VexA family.</text>
</comment>
<organism evidence="18 19">
    <name type="scientific">Silvanigrella paludirubra</name>
    <dbReference type="NCBI Taxonomy" id="2499159"/>
    <lineage>
        <taxon>Bacteria</taxon>
        <taxon>Pseudomonadati</taxon>
        <taxon>Bdellovibrionota</taxon>
        <taxon>Oligoflexia</taxon>
        <taxon>Silvanigrellales</taxon>
        <taxon>Silvanigrellaceae</taxon>
        <taxon>Silvanigrella</taxon>
    </lineage>
</organism>
<evidence type="ECO:0000259" key="16">
    <source>
        <dbReference type="Pfam" id="PF02563"/>
    </source>
</evidence>
<dbReference type="InterPro" id="IPR054765">
    <property type="entry name" value="SLBB_dom"/>
</dbReference>
<evidence type="ECO:0000256" key="7">
    <source>
        <dbReference type="ARBA" id="ARBA00022729"/>
    </source>
</evidence>
<evidence type="ECO:0000256" key="8">
    <source>
        <dbReference type="ARBA" id="ARBA00023047"/>
    </source>
</evidence>
<evidence type="ECO:0000256" key="3">
    <source>
        <dbReference type="ARBA" id="ARBA00022448"/>
    </source>
</evidence>
<evidence type="ECO:0000256" key="6">
    <source>
        <dbReference type="ARBA" id="ARBA00022692"/>
    </source>
</evidence>
<keyword evidence="11" id="KW-0472">Membrane</keyword>
<comment type="caution">
    <text evidence="18">The sequence shown here is derived from an EMBL/GenBank/DDBJ whole genome shotgun (WGS) entry which is preliminary data.</text>
</comment>